<evidence type="ECO:0000256" key="3">
    <source>
        <dbReference type="ARBA" id="ARBA00023125"/>
    </source>
</evidence>
<evidence type="ECO:0000256" key="2">
    <source>
        <dbReference type="ARBA" id="ARBA00023015"/>
    </source>
</evidence>
<reference evidence="6 7" key="1">
    <citation type="journal article" date="2019" name="Nat. Med.">
        <title>A library of human gut bacterial isolates paired with longitudinal multiomics data enables mechanistic microbiome research.</title>
        <authorList>
            <person name="Poyet M."/>
            <person name="Groussin M."/>
            <person name="Gibbons S.M."/>
            <person name="Avila-Pacheco J."/>
            <person name="Jiang X."/>
            <person name="Kearney S.M."/>
            <person name="Perrotta A.R."/>
            <person name="Berdy B."/>
            <person name="Zhao S."/>
            <person name="Lieberman T.D."/>
            <person name="Swanson P.K."/>
            <person name="Smith M."/>
            <person name="Roesemann S."/>
            <person name="Alexander J.E."/>
            <person name="Rich S.A."/>
            <person name="Livny J."/>
            <person name="Vlamakis H."/>
            <person name="Clish C."/>
            <person name="Bullock K."/>
            <person name="Deik A."/>
            <person name="Scott J."/>
            <person name="Pierce K.A."/>
            <person name="Xavier R.J."/>
            <person name="Alm E.J."/>
        </authorList>
    </citation>
    <scope>NUCLEOTIDE SEQUENCE [LARGE SCALE GENOMIC DNA]</scope>
    <source>
        <strain evidence="6 7">BIOML-A3</strain>
    </source>
</reference>
<keyword evidence="3" id="KW-0238">DNA-binding</keyword>
<name>A0A844DVF0_EUBRA</name>
<protein>
    <submittedName>
        <fullName evidence="6">LysR family transcriptional regulator</fullName>
    </submittedName>
</protein>
<dbReference type="InterPro" id="IPR000847">
    <property type="entry name" value="LysR_HTH_N"/>
</dbReference>
<sequence>MTMEQMRTFLAVADCLNFTKAAERLYLSQPTVSRQIQSLEEECKTPLLVRTRKEVRLTPAGAIMVSHLKKSLEEIEAGLEEIQASSNGITGKLNIGVLEGFETEPRVLKLLVEFGKKYSELTVNINYCSFGELRRGLKDDKYDLIFTMGFEAKNLPSTLSRKLCRLSPGIIVCANSALGERENLTIYDLKDETFIAPDEKDSPFRLEDTNNLLSHYGFQCKKMKYVKNHESQLLNVAAGNGVAIACGDVPQVKNSMLFHFMELSKEEHVLHMIYAWKKENYNPALALFLNGLSEEDES</sequence>
<dbReference type="InterPro" id="IPR036390">
    <property type="entry name" value="WH_DNA-bd_sf"/>
</dbReference>
<dbReference type="Proteomes" id="UP000431304">
    <property type="component" value="Unassembled WGS sequence"/>
</dbReference>
<dbReference type="AlphaFoldDB" id="A0A844DVF0"/>
<keyword evidence="4" id="KW-0804">Transcription</keyword>
<dbReference type="Pfam" id="PF03466">
    <property type="entry name" value="LysR_substrate"/>
    <property type="match status" value="1"/>
</dbReference>
<dbReference type="PANTHER" id="PTHR30346">
    <property type="entry name" value="TRANSCRIPTIONAL DUAL REGULATOR HCAR-RELATED"/>
    <property type="match status" value="1"/>
</dbReference>
<gene>
    <name evidence="6" type="ORF">GKE72_04560</name>
</gene>
<accession>A0A844DVF0</accession>
<proteinExistence type="inferred from homology"/>
<evidence type="ECO:0000313" key="6">
    <source>
        <dbReference type="EMBL" id="MSD15351.1"/>
    </source>
</evidence>
<comment type="caution">
    <text evidence="6">The sequence shown here is derived from an EMBL/GenBank/DDBJ whole genome shotgun (WGS) entry which is preliminary data.</text>
</comment>
<dbReference type="InterPro" id="IPR036388">
    <property type="entry name" value="WH-like_DNA-bd_sf"/>
</dbReference>
<dbReference type="Gene3D" id="3.40.190.10">
    <property type="entry name" value="Periplasmic binding protein-like II"/>
    <property type="match status" value="2"/>
</dbReference>
<dbReference type="SUPFAM" id="SSF53850">
    <property type="entry name" value="Periplasmic binding protein-like II"/>
    <property type="match status" value="1"/>
</dbReference>
<dbReference type="SUPFAM" id="SSF46785">
    <property type="entry name" value="Winged helix' DNA-binding domain"/>
    <property type="match status" value="1"/>
</dbReference>
<dbReference type="PROSITE" id="PS50931">
    <property type="entry name" value="HTH_LYSR"/>
    <property type="match status" value="1"/>
</dbReference>
<dbReference type="Gene3D" id="1.10.10.10">
    <property type="entry name" value="Winged helix-like DNA-binding domain superfamily/Winged helix DNA-binding domain"/>
    <property type="match status" value="1"/>
</dbReference>
<dbReference type="PRINTS" id="PR00039">
    <property type="entry name" value="HTHLYSR"/>
</dbReference>
<dbReference type="GO" id="GO:0003700">
    <property type="term" value="F:DNA-binding transcription factor activity"/>
    <property type="evidence" value="ECO:0007669"/>
    <property type="project" value="InterPro"/>
</dbReference>
<evidence type="ECO:0000259" key="5">
    <source>
        <dbReference type="PROSITE" id="PS50931"/>
    </source>
</evidence>
<keyword evidence="2" id="KW-0805">Transcription regulation</keyword>
<comment type="similarity">
    <text evidence="1">Belongs to the LysR transcriptional regulatory family.</text>
</comment>
<dbReference type="PANTHER" id="PTHR30346:SF0">
    <property type="entry name" value="HCA OPERON TRANSCRIPTIONAL ACTIVATOR HCAR"/>
    <property type="match status" value="1"/>
</dbReference>
<dbReference type="GO" id="GO:0032993">
    <property type="term" value="C:protein-DNA complex"/>
    <property type="evidence" value="ECO:0007669"/>
    <property type="project" value="TreeGrafter"/>
</dbReference>
<evidence type="ECO:0000313" key="7">
    <source>
        <dbReference type="Proteomes" id="UP000431304"/>
    </source>
</evidence>
<dbReference type="InterPro" id="IPR005119">
    <property type="entry name" value="LysR_subst-bd"/>
</dbReference>
<dbReference type="GO" id="GO:0003677">
    <property type="term" value="F:DNA binding"/>
    <property type="evidence" value="ECO:0007669"/>
    <property type="project" value="UniProtKB-KW"/>
</dbReference>
<evidence type="ECO:0000256" key="4">
    <source>
        <dbReference type="ARBA" id="ARBA00023163"/>
    </source>
</evidence>
<dbReference type="Pfam" id="PF00126">
    <property type="entry name" value="HTH_1"/>
    <property type="match status" value="1"/>
</dbReference>
<organism evidence="6 7">
    <name type="scientific">Eubacterium ramulus</name>
    <dbReference type="NCBI Taxonomy" id="39490"/>
    <lineage>
        <taxon>Bacteria</taxon>
        <taxon>Bacillati</taxon>
        <taxon>Bacillota</taxon>
        <taxon>Clostridia</taxon>
        <taxon>Eubacteriales</taxon>
        <taxon>Eubacteriaceae</taxon>
        <taxon>Eubacterium</taxon>
    </lineage>
</organism>
<dbReference type="FunFam" id="1.10.10.10:FF:000001">
    <property type="entry name" value="LysR family transcriptional regulator"/>
    <property type="match status" value="1"/>
</dbReference>
<evidence type="ECO:0000256" key="1">
    <source>
        <dbReference type="ARBA" id="ARBA00009437"/>
    </source>
</evidence>
<feature type="domain" description="HTH lysR-type" evidence="5">
    <location>
        <begin position="1"/>
        <end position="58"/>
    </location>
</feature>
<dbReference type="RefSeq" id="WP_022035023.1">
    <property type="nucleotide sequence ID" value="NZ_CBCTYR010000001.1"/>
</dbReference>
<dbReference type="EMBL" id="WKRA01000005">
    <property type="protein sequence ID" value="MSD15351.1"/>
    <property type="molecule type" value="Genomic_DNA"/>
</dbReference>